<proteinExistence type="predicted"/>
<dbReference type="PANTHER" id="PTHR47668:SF1">
    <property type="entry name" value="DIENELACTONE HYDROLASE DOMAIN-CONTAINING PROTEIN-RELATED"/>
    <property type="match status" value="1"/>
</dbReference>
<dbReference type="Proteomes" id="UP000002035">
    <property type="component" value="Unassembled WGS sequence"/>
</dbReference>
<dbReference type="EMBL" id="DS995709">
    <property type="protein sequence ID" value="EEQ35751.1"/>
    <property type="molecule type" value="Genomic_DNA"/>
</dbReference>
<evidence type="ECO:0000259" key="1">
    <source>
        <dbReference type="Pfam" id="PF01738"/>
    </source>
</evidence>
<dbReference type="SUPFAM" id="SSF53474">
    <property type="entry name" value="alpha/beta-Hydrolases"/>
    <property type="match status" value="1"/>
</dbReference>
<reference evidence="3" key="1">
    <citation type="journal article" date="2012" name="MBio">
        <title>Comparative genome analysis of Trichophyton rubrum and related dermatophytes reveals candidate genes involved in infection.</title>
        <authorList>
            <person name="Martinez D.A."/>
            <person name="Oliver B.G."/>
            <person name="Graeser Y."/>
            <person name="Goldberg J.M."/>
            <person name="Li W."/>
            <person name="Martinez-Rossi N.M."/>
            <person name="Monod M."/>
            <person name="Shelest E."/>
            <person name="Barton R.C."/>
            <person name="Birch E."/>
            <person name="Brakhage A.A."/>
            <person name="Chen Z."/>
            <person name="Gurr S.J."/>
            <person name="Heiman D."/>
            <person name="Heitman J."/>
            <person name="Kosti I."/>
            <person name="Rossi A."/>
            <person name="Saif S."/>
            <person name="Samalova M."/>
            <person name="Saunders C.W."/>
            <person name="Shea T."/>
            <person name="Summerbell R.C."/>
            <person name="Xu J."/>
            <person name="Young S."/>
            <person name="Zeng Q."/>
            <person name="Birren B.W."/>
            <person name="Cuomo C.A."/>
            <person name="White T.C."/>
        </authorList>
    </citation>
    <scope>NUCLEOTIDE SEQUENCE [LARGE SCALE GENOMIC DNA]</scope>
    <source>
        <strain evidence="3">ATCC MYA-4605 / CBS 113480</strain>
    </source>
</reference>
<dbReference type="RefSeq" id="XP_002842739.1">
    <property type="nucleotide sequence ID" value="XM_002842693.1"/>
</dbReference>
<dbReference type="STRING" id="554155.C5G0U8"/>
<evidence type="ECO:0000313" key="2">
    <source>
        <dbReference type="EMBL" id="EEQ35751.1"/>
    </source>
</evidence>
<sequence length="279" mass="30362">MSSQLPGRVSRRAIHSALRAYPATLSPVPDASTSAIRSPSPSRALATFHPTTRSISTLQPTNISQQLTKACPPSLSIRPCLQVAAMSTMPATHGHNEACCNIPPVITSGYVPKGSYEPLGGLKTYTEQKQKDLGAWFGNNAPHGVADALPEYVEALKAANPSIKSWALIGYCWGGKVTELVTSRDSNPFSIAAGIHPAMVDTADAGKIRVPYMLLASQEEPAETIKEFENKLKVPNHVETFGDQVHGWMAARADLANPRSKEEYIRGYKTVLRFFNQYW</sequence>
<accession>C5G0U8</accession>
<dbReference type="OrthoDB" id="2147163at2759"/>
<dbReference type="Pfam" id="PF01738">
    <property type="entry name" value="DLH"/>
    <property type="match status" value="1"/>
</dbReference>
<dbReference type="Gene3D" id="3.40.50.1820">
    <property type="entry name" value="alpha/beta hydrolase"/>
    <property type="match status" value="1"/>
</dbReference>
<feature type="domain" description="Dienelactone hydrolase" evidence="1">
    <location>
        <begin position="135"/>
        <end position="278"/>
    </location>
</feature>
<dbReference type="GO" id="GO:0016787">
    <property type="term" value="F:hydrolase activity"/>
    <property type="evidence" value="ECO:0007669"/>
    <property type="project" value="UniProtKB-KW"/>
</dbReference>
<keyword evidence="2" id="KW-0378">Hydrolase</keyword>
<dbReference type="HOGENOM" id="CLU_054590_0_0_1"/>
<dbReference type="VEuPathDB" id="FungiDB:MCYG_08570"/>
<dbReference type="GeneID" id="9223953"/>
<dbReference type="InterPro" id="IPR029058">
    <property type="entry name" value="AB_hydrolase_fold"/>
</dbReference>
<evidence type="ECO:0000313" key="3">
    <source>
        <dbReference type="Proteomes" id="UP000002035"/>
    </source>
</evidence>
<dbReference type="AlphaFoldDB" id="C5G0U8"/>
<dbReference type="InterPro" id="IPR002925">
    <property type="entry name" value="Dienelactn_hydro"/>
</dbReference>
<gene>
    <name evidence="2" type="ORF">MCYG_08570</name>
</gene>
<name>C5G0U8_ARTOC</name>
<protein>
    <submittedName>
        <fullName evidence="2">Dienelactone hydrolase family protein</fullName>
    </submittedName>
</protein>
<organism evidence="2 3">
    <name type="scientific">Arthroderma otae (strain ATCC MYA-4605 / CBS 113480)</name>
    <name type="common">Microsporum canis</name>
    <dbReference type="NCBI Taxonomy" id="554155"/>
    <lineage>
        <taxon>Eukaryota</taxon>
        <taxon>Fungi</taxon>
        <taxon>Dikarya</taxon>
        <taxon>Ascomycota</taxon>
        <taxon>Pezizomycotina</taxon>
        <taxon>Eurotiomycetes</taxon>
        <taxon>Eurotiomycetidae</taxon>
        <taxon>Onygenales</taxon>
        <taxon>Arthrodermataceae</taxon>
        <taxon>Microsporum</taxon>
    </lineage>
</organism>
<dbReference type="PANTHER" id="PTHR47668">
    <property type="entry name" value="DIENELACTONE HYDROLASE FAMILY PROTEIN (AFU_ORTHOLOGUE AFUA_6G01940)"/>
    <property type="match status" value="1"/>
</dbReference>
<dbReference type="eggNOG" id="KOG3043">
    <property type="taxonomic scope" value="Eukaryota"/>
</dbReference>
<keyword evidence="3" id="KW-1185">Reference proteome</keyword>